<comment type="catalytic activity">
    <reaction evidence="12">
        <text>K(+)(in) = K(+)(out)</text>
        <dbReference type="Rhea" id="RHEA:29463"/>
        <dbReference type="ChEBI" id="CHEBI:29103"/>
    </reaction>
</comment>
<keyword evidence="9" id="KW-0406">Ion transport</keyword>
<keyword evidence="7" id="KW-0630">Potassium</keyword>
<dbReference type="InterPro" id="IPR010617">
    <property type="entry name" value="TMEM175-like"/>
</dbReference>
<keyword evidence="6" id="KW-0631">Potassium channel</keyword>
<evidence type="ECO:0000256" key="7">
    <source>
        <dbReference type="ARBA" id="ARBA00022958"/>
    </source>
</evidence>
<evidence type="ECO:0000256" key="6">
    <source>
        <dbReference type="ARBA" id="ARBA00022826"/>
    </source>
</evidence>
<evidence type="ECO:0000256" key="11">
    <source>
        <dbReference type="ARBA" id="ARBA00023303"/>
    </source>
</evidence>
<dbReference type="AlphaFoldDB" id="A0A4S4A2W7"/>
<evidence type="ECO:0000313" key="15">
    <source>
        <dbReference type="Proteomes" id="UP000310754"/>
    </source>
</evidence>
<dbReference type="GO" id="GO:0015252">
    <property type="term" value="F:proton channel activity"/>
    <property type="evidence" value="ECO:0007669"/>
    <property type="project" value="InterPro"/>
</dbReference>
<keyword evidence="4" id="KW-0633">Potassium transport</keyword>
<feature type="transmembrane region" description="Helical" evidence="13">
    <location>
        <begin position="75"/>
        <end position="95"/>
    </location>
</feature>
<gene>
    <name evidence="14" type="ORF">E6C51_04805</name>
</gene>
<comment type="caution">
    <text evidence="14">The sequence shown here is derived from an EMBL/GenBank/DDBJ whole genome shotgun (WGS) entry which is preliminary data.</text>
</comment>
<feature type="transmembrane region" description="Helical" evidence="13">
    <location>
        <begin position="151"/>
        <end position="180"/>
    </location>
</feature>
<dbReference type="Proteomes" id="UP000310754">
    <property type="component" value="Unassembled WGS sequence"/>
</dbReference>
<sequence length="199" mass="22209">MNKGRLEAFSDGVLAIVITIMVLELKVPDDAGFAGLIPSLPLLLGYALSFVYVAIYWNNHHHLLTLASRVTPGVMWANMHLLFWLTLTPFVTEWMGKQSFQPEPIMAYGAVFALCALAYHILQWQIGITTAHPEKFKQAFGRDFKGVASPVLYLIAMGLAYVSPFLSYGLFLLVALLWIIPDKRLVAVFEASNDSKHEP</sequence>
<evidence type="ECO:0000256" key="1">
    <source>
        <dbReference type="ARBA" id="ARBA00004141"/>
    </source>
</evidence>
<dbReference type="GO" id="GO:0016020">
    <property type="term" value="C:membrane"/>
    <property type="evidence" value="ECO:0007669"/>
    <property type="project" value="UniProtKB-SubCell"/>
</dbReference>
<comment type="subcellular location">
    <subcellularLocation>
        <location evidence="1">Membrane</location>
        <topology evidence="1">Multi-pass membrane protein</topology>
    </subcellularLocation>
</comment>
<comment type="similarity">
    <text evidence="2">Belongs to the TMEM175 family.</text>
</comment>
<reference evidence="14 15" key="1">
    <citation type="submission" date="2019-04" db="EMBL/GenBank/DDBJ databases">
        <title>Rhizobium terrae sp. nov., isolated from a paddy soil.</title>
        <authorList>
            <person name="Lin S.-Y."/>
            <person name="Hameed A."/>
            <person name="Huang H.-I."/>
            <person name="Young C.-C."/>
        </authorList>
    </citation>
    <scope>NUCLEOTIDE SEQUENCE [LARGE SCALE GENOMIC DNA]</scope>
    <source>
        <strain evidence="14 15">CC-HIH110</strain>
    </source>
</reference>
<dbReference type="EMBL" id="SSOA01000002">
    <property type="protein sequence ID" value="THF52590.1"/>
    <property type="molecule type" value="Genomic_DNA"/>
</dbReference>
<evidence type="ECO:0000313" key="14">
    <source>
        <dbReference type="EMBL" id="THF52590.1"/>
    </source>
</evidence>
<organism evidence="14 15">
    <name type="scientific">Allorhizobium terrae</name>
    <dbReference type="NCBI Taxonomy" id="1848972"/>
    <lineage>
        <taxon>Bacteria</taxon>
        <taxon>Pseudomonadati</taxon>
        <taxon>Pseudomonadota</taxon>
        <taxon>Alphaproteobacteria</taxon>
        <taxon>Hyphomicrobiales</taxon>
        <taxon>Rhizobiaceae</taxon>
        <taxon>Rhizobium/Agrobacterium group</taxon>
        <taxon>Allorhizobium</taxon>
    </lineage>
</organism>
<evidence type="ECO:0000256" key="3">
    <source>
        <dbReference type="ARBA" id="ARBA00022448"/>
    </source>
</evidence>
<evidence type="ECO:0000256" key="13">
    <source>
        <dbReference type="SAM" id="Phobius"/>
    </source>
</evidence>
<keyword evidence="5 13" id="KW-0812">Transmembrane</keyword>
<accession>A0A4S4A2W7</accession>
<dbReference type="Pfam" id="PF06736">
    <property type="entry name" value="TMEM175"/>
    <property type="match status" value="1"/>
</dbReference>
<evidence type="ECO:0000256" key="12">
    <source>
        <dbReference type="ARBA" id="ARBA00034430"/>
    </source>
</evidence>
<dbReference type="RefSeq" id="WP_146931150.1">
    <property type="nucleotide sequence ID" value="NZ_SSOA01000002.1"/>
</dbReference>
<evidence type="ECO:0000256" key="5">
    <source>
        <dbReference type="ARBA" id="ARBA00022692"/>
    </source>
</evidence>
<name>A0A4S4A2W7_9HYPH</name>
<feature type="transmembrane region" description="Helical" evidence="13">
    <location>
        <begin position="32"/>
        <end position="55"/>
    </location>
</feature>
<keyword evidence="8 13" id="KW-1133">Transmembrane helix</keyword>
<proteinExistence type="inferred from homology"/>
<evidence type="ECO:0000256" key="9">
    <source>
        <dbReference type="ARBA" id="ARBA00023065"/>
    </source>
</evidence>
<evidence type="ECO:0000256" key="10">
    <source>
        <dbReference type="ARBA" id="ARBA00023136"/>
    </source>
</evidence>
<dbReference type="GO" id="GO:0005267">
    <property type="term" value="F:potassium channel activity"/>
    <property type="evidence" value="ECO:0007669"/>
    <property type="project" value="UniProtKB-KW"/>
</dbReference>
<keyword evidence="15" id="KW-1185">Reference proteome</keyword>
<protein>
    <submittedName>
        <fullName evidence="14">DUF1211 domain-containing protein</fullName>
    </submittedName>
</protein>
<evidence type="ECO:0000256" key="8">
    <source>
        <dbReference type="ARBA" id="ARBA00022989"/>
    </source>
</evidence>
<keyword evidence="10 13" id="KW-0472">Membrane</keyword>
<evidence type="ECO:0000256" key="2">
    <source>
        <dbReference type="ARBA" id="ARBA00006920"/>
    </source>
</evidence>
<evidence type="ECO:0000256" key="4">
    <source>
        <dbReference type="ARBA" id="ARBA00022538"/>
    </source>
</evidence>
<feature type="transmembrane region" description="Helical" evidence="13">
    <location>
        <begin position="107"/>
        <end position="126"/>
    </location>
</feature>
<keyword evidence="11" id="KW-0407">Ion channel</keyword>
<keyword evidence="3" id="KW-0813">Transport</keyword>